<evidence type="ECO:0000313" key="3">
    <source>
        <dbReference type="EMBL" id="TDH65074.1"/>
    </source>
</evidence>
<keyword evidence="2" id="KW-1133">Transmembrane helix</keyword>
<proteinExistence type="predicted"/>
<keyword evidence="4" id="KW-1185">Reference proteome</keyword>
<gene>
    <name evidence="3" type="ORF">CCR75_000641</name>
</gene>
<name>A0A976FEX5_BRELC</name>
<dbReference type="KEGG" id="blac:94344418"/>
<dbReference type="EMBL" id="SHOA02000220">
    <property type="protein sequence ID" value="TDH65074.1"/>
    <property type="molecule type" value="Genomic_DNA"/>
</dbReference>
<keyword evidence="2" id="KW-0472">Membrane</keyword>
<evidence type="ECO:0000256" key="1">
    <source>
        <dbReference type="SAM" id="MobiDB-lite"/>
    </source>
</evidence>
<feature type="transmembrane region" description="Helical" evidence="2">
    <location>
        <begin position="167"/>
        <end position="189"/>
    </location>
</feature>
<feature type="region of interest" description="Disordered" evidence="1">
    <location>
        <begin position="1"/>
        <end position="26"/>
    </location>
</feature>
<accession>A0A976FEX5</accession>
<dbReference type="AlphaFoldDB" id="A0A976FEX5"/>
<evidence type="ECO:0000256" key="2">
    <source>
        <dbReference type="SAM" id="Phobius"/>
    </source>
</evidence>
<dbReference type="GeneID" id="94344418"/>
<evidence type="ECO:0000313" key="4">
    <source>
        <dbReference type="Proteomes" id="UP000294530"/>
    </source>
</evidence>
<reference evidence="3 4" key="1">
    <citation type="journal article" date="2021" name="Genome Biol.">
        <title>AFLAP: assembly-free linkage analysis pipeline using k-mers from genome sequencing data.</title>
        <authorList>
            <person name="Fletcher K."/>
            <person name="Zhang L."/>
            <person name="Gil J."/>
            <person name="Han R."/>
            <person name="Cavanaugh K."/>
            <person name="Michelmore R."/>
        </authorList>
    </citation>
    <scope>NUCLEOTIDE SEQUENCE [LARGE SCALE GENOMIC DNA]</scope>
    <source>
        <strain evidence="3 4">SF5</strain>
    </source>
</reference>
<keyword evidence="2" id="KW-0812">Transmembrane</keyword>
<dbReference type="OrthoDB" id="167389at2759"/>
<evidence type="ECO:0008006" key="5">
    <source>
        <dbReference type="Google" id="ProtNLM"/>
    </source>
</evidence>
<sequence>MGDKKKTTSRSPQAVPICAPSDGRSLESMTPIGMEAEWDPYVHRKRFGVGLQPIGGVLRNDWTPLNTPYTPQLMKLHLKRHEAYDERDEYDERPGKQFVTTIKSKIILAMQPIQKIRVAVERMVATIVPRIIQESSLFAKTRPWIVWHFTAVVCVPFVLLLSPMLIALSICTSPIWISGFVVLVARLLLRDTSTIEDEFHPDFEEEEVTSPHHPNSMYRRAHLTNHYIQRE</sequence>
<feature type="transmembrane region" description="Helical" evidence="2">
    <location>
        <begin position="144"/>
        <end position="161"/>
    </location>
</feature>
<dbReference type="RefSeq" id="XP_067814573.1">
    <property type="nucleotide sequence ID" value="XM_067958747.1"/>
</dbReference>
<organism evidence="3 4">
    <name type="scientific">Bremia lactucae</name>
    <name type="common">Lettuce downy mildew</name>
    <dbReference type="NCBI Taxonomy" id="4779"/>
    <lineage>
        <taxon>Eukaryota</taxon>
        <taxon>Sar</taxon>
        <taxon>Stramenopiles</taxon>
        <taxon>Oomycota</taxon>
        <taxon>Peronosporomycetes</taxon>
        <taxon>Peronosporales</taxon>
        <taxon>Peronosporaceae</taxon>
        <taxon>Bremia</taxon>
    </lineage>
</organism>
<protein>
    <recommendedName>
        <fullName evidence="5">Transmembrane protein</fullName>
    </recommendedName>
</protein>
<comment type="caution">
    <text evidence="3">The sequence shown here is derived from an EMBL/GenBank/DDBJ whole genome shotgun (WGS) entry which is preliminary data.</text>
</comment>
<dbReference type="Proteomes" id="UP000294530">
    <property type="component" value="Unassembled WGS sequence"/>
</dbReference>